<evidence type="ECO:0000313" key="19">
    <source>
        <dbReference type="Proteomes" id="UP000228593"/>
    </source>
</evidence>
<dbReference type="Pfam" id="PF00593">
    <property type="entry name" value="TonB_dep_Rec_b-barrel"/>
    <property type="match status" value="1"/>
</dbReference>
<evidence type="ECO:0000256" key="12">
    <source>
        <dbReference type="ARBA" id="ARBA00023237"/>
    </source>
</evidence>
<evidence type="ECO:0000259" key="17">
    <source>
        <dbReference type="Pfam" id="PF07715"/>
    </source>
</evidence>
<accession>A0A2G8T3L2</accession>
<evidence type="ECO:0000256" key="4">
    <source>
        <dbReference type="ARBA" id="ARBA00022452"/>
    </source>
</evidence>
<name>A0A2G8T3L2_9BURK</name>
<dbReference type="PANTHER" id="PTHR32552">
    <property type="entry name" value="FERRICHROME IRON RECEPTOR-RELATED"/>
    <property type="match status" value="1"/>
</dbReference>
<dbReference type="AlphaFoldDB" id="A0A2G8T3L2"/>
<feature type="domain" description="TonB-dependent receptor-like beta-barrel" evidence="16">
    <location>
        <begin position="219"/>
        <end position="643"/>
    </location>
</feature>
<comment type="similarity">
    <text evidence="2 13 14">Belongs to the TonB-dependent receptor family.</text>
</comment>
<feature type="chain" id="PRO_5013567206" evidence="15">
    <location>
        <begin position="25"/>
        <end position="688"/>
    </location>
</feature>
<reference evidence="18 19" key="1">
    <citation type="submission" date="2017-10" db="EMBL/GenBank/DDBJ databases">
        <title>Massilia psychrophilum sp. nov., a novel purple-pigmented bacterium isolated from Tianshan glacier, Xinjiang Municipality, China.</title>
        <authorList>
            <person name="Wang H."/>
        </authorList>
    </citation>
    <scope>NUCLEOTIDE SEQUENCE [LARGE SCALE GENOMIC DNA]</scope>
    <source>
        <strain evidence="18 19">JCM 30813</strain>
    </source>
</reference>
<dbReference type="RefSeq" id="WP_099915281.1">
    <property type="nucleotide sequence ID" value="NZ_PDOB01000007.1"/>
</dbReference>
<protein>
    <submittedName>
        <fullName evidence="18">TonB-dependent receptor</fullName>
    </submittedName>
</protein>
<evidence type="ECO:0000256" key="6">
    <source>
        <dbReference type="ARBA" id="ARBA00022692"/>
    </source>
</evidence>
<keyword evidence="7" id="KW-0408">Iron</keyword>
<dbReference type="InterPro" id="IPR036942">
    <property type="entry name" value="Beta-barrel_TonB_sf"/>
</dbReference>
<dbReference type="Gene3D" id="2.170.130.10">
    <property type="entry name" value="TonB-dependent receptor, plug domain"/>
    <property type="match status" value="1"/>
</dbReference>
<organism evidence="18 19">
    <name type="scientific">Massilia psychrophila</name>
    <dbReference type="NCBI Taxonomy" id="1603353"/>
    <lineage>
        <taxon>Bacteria</taxon>
        <taxon>Pseudomonadati</taxon>
        <taxon>Pseudomonadota</taxon>
        <taxon>Betaproteobacteria</taxon>
        <taxon>Burkholderiales</taxon>
        <taxon>Oxalobacteraceae</taxon>
        <taxon>Telluria group</taxon>
        <taxon>Massilia</taxon>
    </lineage>
</organism>
<dbReference type="PROSITE" id="PS52016">
    <property type="entry name" value="TONB_DEPENDENT_REC_3"/>
    <property type="match status" value="1"/>
</dbReference>
<dbReference type="GO" id="GO:0006826">
    <property type="term" value="P:iron ion transport"/>
    <property type="evidence" value="ECO:0007669"/>
    <property type="project" value="UniProtKB-KW"/>
</dbReference>
<sequence length="688" mass="75069">MHCCAARTPLAIALACLFSTPVLAQDPATPVATVVVEGSRPTGLGVADTASTGVVSQKQLEARTVYRPGELLEATPGLIVSQHSGEGKANQFYLRGLNLDHGTDLRTTIDGMLVNQRSHAHGQGWTDLNFMIPELASSLDYAKGPYSAEQGDFAAAGAVSVNYVNTLAQGIAAAGIGQNGYARTLLADSPKLGNGNLLYALELFRNDGPFIHPDGFRKINALVRYSDGSDTNGFNVTLMGYKAHWNASDQIAQRAIDSGLLQNRFDTIDPTDGGKAHRYSLSAAWSRSGDDASTKANVYIVGNQLDLYSNFTYFLDHPATGDQFNQPDRRITLGFNASHWWRGTLFNRPSETTVGVQLQSDNIHNGLHDTQSRVRLATTREDHVRQRSAGVYVQNAITWAPWFRSVLGVREDYYHNDVASQLALNSGTASAHQASPKLSLVFGPWNKTEYYVSLGRGFHSNDARGTTIRVDPKNPDMPATREAPIVPARGLELGVRSELVRGLQTSLALYRLDYNSELLFAGDAGSTADTGRPSRRTGVELSNYYKLATWLTVDGDIAYARTRYRDADPAGAYIPGSVEGVASLALTVDNIGPWFGAVQLRYFGPRPLIEDNSVRSKATSTINARVGYKFSPRLRLAVEIYNVTGRRDSAIDYAYRSRLPGEAAEGKFDVHFHPIESRSLRANLIANF</sequence>
<dbReference type="PANTHER" id="PTHR32552:SF81">
    <property type="entry name" value="TONB-DEPENDENT OUTER MEMBRANE RECEPTOR"/>
    <property type="match status" value="1"/>
</dbReference>
<dbReference type="Gene3D" id="2.40.170.20">
    <property type="entry name" value="TonB-dependent receptor, beta-barrel domain"/>
    <property type="match status" value="1"/>
</dbReference>
<dbReference type="InterPro" id="IPR037066">
    <property type="entry name" value="Plug_dom_sf"/>
</dbReference>
<keyword evidence="10 13" id="KW-0472">Membrane</keyword>
<proteinExistence type="inferred from homology"/>
<evidence type="ECO:0000256" key="15">
    <source>
        <dbReference type="SAM" id="SignalP"/>
    </source>
</evidence>
<comment type="subcellular location">
    <subcellularLocation>
        <location evidence="1 13">Cell outer membrane</location>
        <topology evidence="1 13">Multi-pass membrane protein</topology>
    </subcellularLocation>
</comment>
<dbReference type="EMBL" id="PDOB01000007">
    <property type="protein sequence ID" value="PIL40636.1"/>
    <property type="molecule type" value="Genomic_DNA"/>
</dbReference>
<dbReference type="InterPro" id="IPR012910">
    <property type="entry name" value="Plug_dom"/>
</dbReference>
<evidence type="ECO:0000256" key="8">
    <source>
        <dbReference type="ARBA" id="ARBA00023065"/>
    </source>
</evidence>
<dbReference type="Pfam" id="PF07715">
    <property type="entry name" value="Plug"/>
    <property type="match status" value="1"/>
</dbReference>
<keyword evidence="4 13" id="KW-1134">Transmembrane beta strand</keyword>
<dbReference type="Proteomes" id="UP000228593">
    <property type="component" value="Unassembled WGS sequence"/>
</dbReference>
<feature type="domain" description="TonB-dependent receptor plug" evidence="17">
    <location>
        <begin position="49"/>
        <end position="158"/>
    </location>
</feature>
<dbReference type="InterPro" id="IPR000531">
    <property type="entry name" value="Beta-barrel_TonB"/>
</dbReference>
<keyword evidence="8" id="KW-0406">Ion transport</keyword>
<evidence type="ECO:0000256" key="1">
    <source>
        <dbReference type="ARBA" id="ARBA00004571"/>
    </source>
</evidence>
<evidence type="ECO:0000256" key="14">
    <source>
        <dbReference type="RuleBase" id="RU003357"/>
    </source>
</evidence>
<keyword evidence="15" id="KW-0732">Signal</keyword>
<keyword evidence="19" id="KW-1185">Reference proteome</keyword>
<evidence type="ECO:0000256" key="5">
    <source>
        <dbReference type="ARBA" id="ARBA00022496"/>
    </source>
</evidence>
<feature type="signal peptide" evidence="15">
    <location>
        <begin position="1"/>
        <end position="24"/>
    </location>
</feature>
<keyword evidence="5" id="KW-0410">Iron transport</keyword>
<comment type="caution">
    <text evidence="18">The sequence shown here is derived from an EMBL/GenBank/DDBJ whole genome shotgun (WGS) entry which is preliminary data.</text>
</comment>
<dbReference type="OrthoDB" id="99480at2"/>
<dbReference type="GO" id="GO:0009279">
    <property type="term" value="C:cell outer membrane"/>
    <property type="evidence" value="ECO:0007669"/>
    <property type="project" value="UniProtKB-SubCell"/>
</dbReference>
<evidence type="ECO:0000256" key="2">
    <source>
        <dbReference type="ARBA" id="ARBA00009810"/>
    </source>
</evidence>
<evidence type="ECO:0000256" key="13">
    <source>
        <dbReference type="PROSITE-ProRule" id="PRU01360"/>
    </source>
</evidence>
<keyword evidence="6 13" id="KW-0812">Transmembrane</keyword>
<keyword evidence="12 13" id="KW-0998">Cell outer membrane</keyword>
<evidence type="ECO:0000313" key="18">
    <source>
        <dbReference type="EMBL" id="PIL40636.1"/>
    </source>
</evidence>
<evidence type="ECO:0000259" key="16">
    <source>
        <dbReference type="Pfam" id="PF00593"/>
    </source>
</evidence>
<keyword evidence="3 13" id="KW-0813">Transport</keyword>
<evidence type="ECO:0000256" key="9">
    <source>
        <dbReference type="ARBA" id="ARBA00023077"/>
    </source>
</evidence>
<keyword evidence="11 18" id="KW-0675">Receptor</keyword>
<evidence type="ECO:0000256" key="3">
    <source>
        <dbReference type="ARBA" id="ARBA00022448"/>
    </source>
</evidence>
<evidence type="ECO:0000256" key="10">
    <source>
        <dbReference type="ARBA" id="ARBA00023136"/>
    </source>
</evidence>
<evidence type="ECO:0000256" key="11">
    <source>
        <dbReference type="ARBA" id="ARBA00023170"/>
    </source>
</evidence>
<dbReference type="SUPFAM" id="SSF56935">
    <property type="entry name" value="Porins"/>
    <property type="match status" value="1"/>
</dbReference>
<evidence type="ECO:0000256" key="7">
    <source>
        <dbReference type="ARBA" id="ARBA00023004"/>
    </source>
</evidence>
<gene>
    <name evidence="18" type="ORF">CR103_06610</name>
</gene>
<keyword evidence="9 14" id="KW-0798">TonB box</keyword>
<dbReference type="InterPro" id="IPR039426">
    <property type="entry name" value="TonB-dep_rcpt-like"/>
</dbReference>